<evidence type="ECO:0000256" key="3">
    <source>
        <dbReference type="ARBA" id="ARBA00022525"/>
    </source>
</evidence>
<dbReference type="VEuPathDB" id="FungiDB:MAPG_09140"/>
<dbReference type="STRING" id="644358.A0A0C4E961"/>
<evidence type="ECO:0000256" key="1">
    <source>
        <dbReference type="ARBA" id="ARBA00011073"/>
    </source>
</evidence>
<dbReference type="EMBL" id="ADBL01002243">
    <property type="status" value="NOT_ANNOTATED_CDS"/>
    <property type="molecule type" value="Genomic_DNA"/>
</dbReference>
<dbReference type="Gene3D" id="3.40.50.200">
    <property type="entry name" value="Peptidase S8/S53 domain"/>
    <property type="match status" value="1"/>
</dbReference>
<dbReference type="CDD" id="cd07489">
    <property type="entry name" value="Peptidases_S8_5"/>
    <property type="match status" value="1"/>
</dbReference>
<dbReference type="Pfam" id="PF02225">
    <property type="entry name" value="PA"/>
    <property type="match status" value="1"/>
</dbReference>
<dbReference type="InterPro" id="IPR036852">
    <property type="entry name" value="Peptidase_S8/S53_dom_sf"/>
</dbReference>
<dbReference type="PRINTS" id="PR00723">
    <property type="entry name" value="SUBTILISIN"/>
</dbReference>
<reference evidence="16" key="5">
    <citation type="submission" date="2015-06" db="UniProtKB">
        <authorList>
            <consortium name="EnsemblFungi"/>
        </authorList>
    </citation>
    <scope>IDENTIFICATION</scope>
    <source>
        <strain evidence="16">ATCC 64411</strain>
    </source>
</reference>
<evidence type="ECO:0000259" key="13">
    <source>
        <dbReference type="Pfam" id="PF02225"/>
    </source>
</evidence>
<evidence type="ECO:0000313" key="15">
    <source>
        <dbReference type="EMBL" id="KLU90176.1"/>
    </source>
</evidence>
<feature type="region of interest" description="Disordered" evidence="11">
    <location>
        <begin position="230"/>
        <end position="254"/>
    </location>
</feature>
<name>A0A0C4E961_MAGP6</name>
<accession>A0A0C4E961</accession>
<evidence type="ECO:0008006" key="18">
    <source>
        <dbReference type="Google" id="ProtNLM"/>
    </source>
</evidence>
<dbReference type="Gene3D" id="2.60.40.10">
    <property type="entry name" value="Immunoglobulins"/>
    <property type="match status" value="1"/>
</dbReference>
<dbReference type="PROSITE" id="PS00136">
    <property type="entry name" value="SUBTILASE_ASP"/>
    <property type="match status" value="1"/>
</dbReference>
<reference evidence="15" key="2">
    <citation type="submission" date="2010-05" db="EMBL/GenBank/DDBJ databases">
        <title>The Genome Sequence of Magnaporthe poae strain ATCC 64411.</title>
        <authorList>
            <consortium name="The Broad Institute Genome Sequencing Platform"/>
            <consortium name="Broad Institute Genome Sequencing Center for Infectious Disease"/>
            <person name="Ma L.-J."/>
            <person name="Dead R."/>
            <person name="Young S."/>
            <person name="Zeng Q."/>
            <person name="Koehrsen M."/>
            <person name="Alvarado L."/>
            <person name="Berlin A."/>
            <person name="Chapman S.B."/>
            <person name="Chen Z."/>
            <person name="Freedman E."/>
            <person name="Gellesch M."/>
            <person name="Goldberg J."/>
            <person name="Griggs A."/>
            <person name="Gujja S."/>
            <person name="Heilman E.R."/>
            <person name="Heiman D."/>
            <person name="Hepburn T."/>
            <person name="Howarth C."/>
            <person name="Jen D."/>
            <person name="Larson L."/>
            <person name="Mehta T."/>
            <person name="Neiman D."/>
            <person name="Pearson M."/>
            <person name="Roberts A."/>
            <person name="Saif S."/>
            <person name="Shea T."/>
            <person name="Shenoy N."/>
            <person name="Sisk P."/>
            <person name="Stolte C."/>
            <person name="Sykes S."/>
            <person name="Walk T."/>
            <person name="White J."/>
            <person name="Yandava C."/>
            <person name="Haas B."/>
            <person name="Nusbaum C."/>
            <person name="Birren B."/>
        </authorList>
    </citation>
    <scope>NUCLEOTIDE SEQUENCE</scope>
    <source>
        <strain evidence="15">ATCC 64411</strain>
    </source>
</reference>
<reference evidence="15" key="3">
    <citation type="submission" date="2011-03" db="EMBL/GenBank/DDBJ databases">
        <title>Annotation of Magnaporthe poae ATCC 64411.</title>
        <authorList>
            <person name="Ma L.-J."/>
            <person name="Dead R."/>
            <person name="Young S.K."/>
            <person name="Zeng Q."/>
            <person name="Gargeya S."/>
            <person name="Fitzgerald M."/>
            <person name="Haas B."/>
            <person name="Abouelleil A."/>
            <person name="Alvarado L."/>
            <person name="Arachchi H.M."/>
            <person name="Berlin A."/>
            <person name="Brown A."/>
            <person name="Chapman S.B."/>
            <person name="Chen Z."/>
            <person name="Dunbar C."/>
            <person name="Freedman E."/>
            <person name="Gearin G."/>
            <person name="Gellesch M."/>
            <person name="Goldberg J."/>
            <person name="Griggs A."/>
            <person name="Gujja S."/>
            <person name="Heiman D."/>
            <person name="Howarth C."/>
            <person name="Larson L."/>
            <person name="Lui A."/>
            <person name="MacDonald P.J.P."/>
            <person name="Mehta T."/>
            <person name="Montmayeur A."/>
            <person name="Murphy C."/>
            <person name="Neiman D."/>
            <person name="Pearson M."/>
            <person name="Priest M."/>
            <person name="Roberts A."/>
            <person name="Saif S."/>
            <person name="Shea T."/>
            <person name="Shenoy N."/>
            <person name="Sisk P."/>
            <person name="Stolte C."/>
            <person name="Sykes S."/>
            <person name="Yandava C."/>
            <person name="Wortman J."/>
            <person name="Nusbaum C."/>
            <person name="Birren B."/>
        </authorList>
    </citation>
    <scope>NUCLEOTIDE SEQUENCE</scope>
    <source>
        <strain evidence="15">ATCC 64411</strain>
    </source>
</reference>
<dbReference type="EMBL" id="GL876974">
    <property type="protein sequence ID" value="KLU90176.1"/>
    <property type="molecule type" value="Genomic_DNA"/>
</dbReference>
<proteinExistence type="inferred from homology"/>
<keyword evidence="6 9" id="KW-0378">Hydrolase</keyword>
<evidence type="ECO:0000313" key="17">
    <source>
        <dbReference type="Proteomes" id="UP000011715"/>
    </source>
</evidence>
<dbReference type="Proteomes" id="UP000011715">
    <property type="component" value="Unassembled WGS sequence"/>
</dbReference>
<dbReference type="Pfam" id="PF00082">
    <property type="entry name" value="Peptidase_S8"/>
    <property type="match status" value="1"/>
</dbReference>
<organism evidence="16 17">
    <name type="scientific">Magnaporthiopsis poae (strain ATCC 64411 / 73-15)</name>
    <name type="common">Kentucky bluegrass fungus</name>
    <name type="synonym">Magnaporthe poae</name>
    <dbReference type="NCBI Taxonomy" id="644358"/>
    <lineage>
        <taxon>Eukaryota</taxon>
        <taxon>Fungi</taxon>
        <taxon>Dikarya</taxon>
        <taxon>Ascomycota</taxon>
        <taxon>Pezizomycotina</taxon>
        <taxon>Sordariomycetes</taxon>
        <taxon>Sordariomycetidae</taxon>
        <taxon>Magnaporthales</taxon>
        <taxon>Magnaporthaceae</taxon>
        <taxon>Magnaporthiopsis</taxon>
    </lineage>
</organism>
<dbReference type="InterPro" id="IPR010435">
    <property type="entry name" value="C5a/SBT2-like_Fn3"/>
</dbReference>
<dbReference type="InterPro" id="IPR023827">
    <property type="entry name" value="Peptidase_S8_Asp-AS"/>
</dbReference>
<comment type="similarity">
    <text evidence="1 9 10">Belongs to the peptidase S8 family.</text>
</comment>
<keyword evidence="5" id="KW-0732">Signal</keyword>
<dbReference type="EnsemblFungi" id="MAPG_09140T0">
    <property type="protein sequence ID" value="MAPG_09140T0"/>
    <property type="gene ID" value="MAPG_09140"/>
</dbReference>
<dbReference type="GO" id="GO:0016020">
    <property type="term" value="C:membrane"/>
    <property type="evidence" value="ECO:0007669"/>
    <property type="project" value="InterPro"/>
</dbReference>
<dbReference type="PROSITE" id="PS51892">
    <property type="entry name" value="SUBTILASE"/>
    <property type="match status" value="1"/>
</dbReference>
<evidence type="ECO:0000256" key="11">
    <source>
        <dbReference type="SAM" id="MobiDB-lite"/>
    </source>
</evidence>
<dbReference type="SUPFAM" id="SSF52025">
    <property type="entry name" value="PA domain"/>
    <property type="match status" value="1"/>
</dbReference>
<dbReference type="InterPro" id="IPR023828">
    <property type="entry name" value="Peptidase_S8_Ser-AS"/>
</dbReference>
<gene>
    <name evidence="15" type="ORF">MAPG_09140</name>
</gene>
<evidence type="ECO:0000259" key="14">
    <source>
        <dbReference type="Pfam" id="PF06280"/>
    </source>
</evidence>
<dbReference type="PANTHER" id="PTHR43806">
    <property type="entry name" value="PEPTIDASE S8"/>
    <property type="match status" value="1"/>
</dbReference>
<evidence type="ECO:0000256" key="9">
    <source>
        <dbReference type="PROSITE-ProRule" id="PRU01240"/>
    </source>
</evidence>
<dbReference type="InterPro" id="IPR022398">
    <property type="entry name" value="Peptidase_S8_His-AS"/>
</dbReference>
<sequence>MGALSRGLGGAPIDVPPAVWDLPFPLHPAGLEIDAPGPRTPAASHRCNDEMHATRALLLLGLGLLNGAAALRVRSDGTVEEPVAGGSKTIIVELAKGSNVESVKRKLQEQSAGTTVLKTFESDVFTGLSVETTDNNLESLEALGEAVKAWPMRLVDIPSPERGKTFSSDAAAKEYSLHNYTGVDKVHQAGVYGKGVVVAVVDTGIDYTHPALGAGFGAGHKVVGGYDLVGNGNYPDTPRQPDDDPKDQDGHGTHVAGIIAGKTDRFTGVAPEATLRAYKVFGGGGGGTEEDVLIEAFLMAYKDGVDIITASIGGFVGWSDSAWAVVASRIVDSGIIVTISASNFGVFGPFVASSGSSGKNVIAVASSLASDLSADPFNATFTLNGNTNVSTLAYVPSNKAWNISGMKIVPTSLNTSIADDACQPLPSGTPSLNGSVALVRRGGCDYAVKQANVEALGAKHLLVYNNDDIWVAPYSRGRSSELALIEAKAGKAIVETIAAGGSVVVDFSQKVSHKVGVFNSVGGIPSDFTSWGPLFDLQIKPDVTAPGGDILSTYPDNQWMVLSGTSMACPYVAGVAALYISAYGGRKAHGPSFGREMFQRIVSSGGALPWANDNPFRTYKPVDDKGFFAPVAQVGTGMINAAKVLYSSTRLTFDSFALNDTANFRPQHEIAITNSGKEPVEYSFQLQPTAGIEMFQPYNQFGARNALFKGLLSLEPISLVPRVSMPDPVTVAPGETRNVSFTFAPPTGPGVNASNMPLYSGKVLVTGDNGDSLSVPYLGLAFSLAGEIKNMWRKGSPQFLRRTQQVWTFDLSPTAPGYPFVSMSIEYGSRQVRWDVYESGWTEDRWSYPPVVGENGYVGSATSYANPRVGQVFDPATMQENNTFAFPVEGIVRDTGTIGNYQFWWLGALANGSQIPSGKYRMRFAALRPFVDPKDSASWSVWDLPEITIERAKRNNTRS</sequence>
<dbReference type="Gene3D" id="3.50.30.30">
    <property type="match status" value="1"/>
</dbReference>
<evidence type="ECO:0000256" key="5">
    <source>
        <dbReference type="ARBA" id="ARBA00022729"/>
    </source>
</evidence>
<dbReference type="GO" id="GO:0006508">
    <property type="term" value="P:proteolysis"/>
    <property type="evidence" value="ECO:0007669"/>
    <property type="project" value="UniProtKB-KW"/>
</dbReference>
<reference evidence="16" key="4">
    <citation type="journal article" date="2015" name="G3 (Bethesda)">
        <title>Genome sequences of three phytopathogenic species of the Magnaporthaceae family of fungi.</title>
        <authorList>
            <person name="Okagaki L.H."/>
            <person name="Nunes C.C."/>
            <person name="Sailsbery J."/>
            <person name="Clay B."/>
            <person name="Brown D."/>
            <person name="John T."/>
            <person name="Oh Y."/>
            <person name="Young N."/>
            <person name="Fitzgerald M."/>
            <person name="Haas B.J."/>
            <person name="Zeng Q."/>
            <person name="Young S."/>
            <person name="Adiconis X."/>
            <person name="Fan L."/>
            <person name="Levin J.Z."/>
            <person name="Mitchell T.K."/>
            <person name="Okubara P.A."/>
            <person name="Farman M.L."/>
            <person name="Kohn L.M."/>
            <person name="Birren B."/>
            <person name="Ma L.-J."/>
            <person name="Dean R.A."/>
        </authorList>
    </citation>
    <scope>NUCLEOTIDE SEQUENCE</scope>
    <source>
        <strain evidence="16">ATCC 64411 / 73-15</strain>
    </source>
</reference>
<feature type="domain" description="Peptidase S8/S53" evidence="12">
    <location>
        <begin position="193"/>
        <end position="585"/>
    </location>
</feature>
<dbReference type="AlphaFoldDB" id="A0A0C4E961"/>
<evidence type="ECO:0000256" key="2">
    <source>
        <dbReference type="ARBA" id="ARBA00022512"/>
    </source>
</evidence>
<evidence type="ECO:0000313" key="16">
    <source>
        <dbReference type="EnsemblFungi" id="MAPG_09140T0"/>
    </source>
</evidence>
<dbReference type="PANTHER" id="PTHR43806:SF66">
    <property type="entry name" value="SERIN ENDOPEPTIDASE"/>
    <property type="match status" value="1"/>
</dbReference>
<dbReference type="Pfam" id="PF06280">
    <property type="entry name" value="fn3_5"/>
    <property type="match status" value="1"/>
</dbReference>
<keyword evidence="2" id="KW-0134">Cell wall</keyword>
<dbReference type="OrthoDB" id="10256524at2759"/>
<keyword evidence="17" id="KW-1185">Reference proteome</keyword>
<dbReference type="GO" id="GO:0004252">
    <property type="term" value="F:serine-type endopeptidase activity"/>
    <property type="evidence" value="ECO:0007669"/>
    <property type="project" value="UniProtKB-UniRule"/>
</dbReference>
<dbReference type="InterPro" id="IPR000209">
    <property type="entry name" value="Peptidase_S8/S53_dom"/>
</dbReference>
<dbReference type="eggNOG" id="KOG4266">
    <property type="taxonomic scope" value="Eukaryota"/>
</dbReference>
<feature type="active site" description="Charge relay system" evidence="8 9">
    <location>
        <position position="251"/>
    </location>
</feature>
<feature type="domain" description="PA" evidence="13">
    <location>
        <begin position="419"/>
        <end position="468"/>
    </location>
</feature>
<feature type="active site" description="Charge relay system" evidence="8 9">
    <location>
        <position position="202"/>
    </location>
</feature>
<keyword evidence="7 9" id="KW-0720">Serine protease</keyword>
<dbReference type="InterPro" id="IPR003137">
    <property type="entry name" value="PA_domain"/>
</dbReference>
<dbReference type="InterPro" id="IPR050131">
    <property type="entry name" value="Peptidase_S8_subtilisin-like"/>
</dbReference>
<evidence type="ECO:0000256" key="8">
    <source>
        <dbReference type="PIRSR" id="PIRSR615500-1"/>
    </source>
</evidence>
<keyword evidence="3" id="KW-0964">Secreted</keyword>
<protein>
    <recommendedName>
        <fullName evidence="18">Minor extracellular protease vpr</fullName>
    </recommendedName>
</protein>
<dbReference type="InterPro" id="IPR034187">
    <property type="entry name" value="Peptidases_S8_5"/>
</dbReference>
<feature type="compositionally biased region" description="Basic and acidic residues" evidence="11">
    <location>
        <begin position="239"/>
        <end position="252"/>
    </location>
</feature>
<evidence type="ECO:0000256" key="4">
    <source>
        <dbReference type="ARBA" id="ARBA00022670"/>
    </source>
</evidence>
<dbReference type="InterPro" id="IPR015500">
    <property type="entry name" value="Peptidase_S8_subtilisin-rel"/>
</dbReference>
<keyword evidence="4 9" id="KW-0645">Protease</keyword>
<dbReference type="InterPro" id="IPR013783">
    <property type="entry name" value="Ig-like_fold"/>
</dbReference>
<evidence type="ECO:0000256" key="10">
    <source>
        <dbReference type="RuleBase" id="RU003355"/>
    </source>
</evidence>
<dbReference type="InterPro" id="IPR046450">
    <property type="entry name" value="PA_dom_sf"/>
</dbReference>
<evidence type="ECO:0000256" key="6">
    <source>
        <dbReference type="ARBA" id="ARBA00022801"/>
    </source>
</evidence>
<reference evidence="17" key="1">
    <citation type="submission" date="2010-05" db="EMBL/GenBank/DDBJ databases">
        <title>The genome sequence of Magnaporthe poae strain ATCC 64411.</title>
        <authorList>
            <person name="Ma L.-J."/>
            <person name="Dead R."/>
            <person name="Young S."/>
            <person name="Zeng Q."/>
            <person name="Koehrsen M."/>
            <person name="Alvarado L."/>
            <person name="Berlin A."/>
            <person name="Chapman S.B."/>
            <person name="Chen Z."/>
            <person name="Freedman E."/>
            <person name="Gellesch M."/>
            <person name="Goldberg J."/>
            <person name="Griggs A."/>
            <person name="Gujja S."/>
            <person name="Heilman E.R."/>
            <person name="Heiman D."/>
            <person name="Hepburn T."/>
            <person name="Howarth C."/>
            <person name="Jen D."/>
            <person name="Larson L."/>
            <person name="Mehta T."/>
            <person name="Neiman D."/>
            <person name="Pearson M."/>
            <person name="Roberts A."/>
            <person name="Saif S."/>
            <person name="Shea T."/>
            <person name="Shenoy N."/>
            <person name="Sisk P."/>
            <person name="Stolte C."/>
            <person name="Sykes S."/>
            <person name="Walk T."/>
            <person name="White J."/>
            <person name="Yandava C."/>
            <person name="Haas B."/>
            <person name="Nusbaum C."/>
            <person name="Birren B."/>
        </authorList>
    </citation>
    <scope>NUCLEOTIDE SEQUENCE [LARGE SCALE GENOMIC DNA]</scope>
    <source>
        <strain evidence="17">ATCC 64411 / 73-15</strain>
    </source>
</reference>
<evidence type="ECO:0000256" key="7">
    <source>
        <dbReference type="ARBA" id="ARBA00022825"/>
    </source>
</evidence>
<evidence type="ECO:0000259" key="12">
    <source>
        <dbReference type="Pfam" id="PF00082"/>
    </source>
</evidence>
<dbReference type="CDD" id="cd02124">
    <property type="entry name" value="PA_PoS1_like"/>
    <property type="match status" value="1"/>
</dbReference>
<dbReference type="PROSITE" id="PS00137">
    <property type="entry name" value="SUBTILASE_HIS"/>
    <property type="match status" value="1"/>
</dbReference>
<dbReference type="PROSITE" id="PS00138">
    <property type="entry name" value="SUBTILASE_SER"/>
    <property type="match status" value="1"/>
</dbReference>
<dbReference type="SUPFAM" id="SSF52743">
    <property type="entry name" value="Subtilisin-like"/>
    <property type="match status" value="1"/>
</dbReference>
<feature type="domain" description="C5a peptidase/Subtilisin-like protease SBT2-like Fn3-like" evidence="14">
    <location>
        <begin position="657"/>
        <end position="778"/>
    </location>
</feature>
<feature type="active site" description="Charge relay system" evidence="8 9">
    <location>
        <position position="566"/>
    </location>
</feature>